<feature type="domain" description="CHK kinase-like" evidence="15">
    <location>
        <begin position="656"/>
        <end position="932"/>
    </location>
</feature>
<dbReference type="Gene3D" id="2.60.470.10">
    <property type="entry name" value="Acid-sensing ion channels like domains"/>
    <property type="match status" value="1"/>
</dbReference>
<dbReference type="EnsemblMetazoa" id="AMIN007073-RA">
    <property type="protein sequence ID" value="AMIN007073-PA"/>
    <property type="gene ID" value="AMIN007073"/>
</dbReference>
<evidence type="ECO:0000256" key="13">
    <source>
        <dbReference type="SAM" id="MobiDB-lite"/>
    </source>
</evidence>
<feature type="transmembrane region" description="Helical" evidence="14">
    <location>
        <begin position="1443"/>
        <end position="1469"/>
    </location>
</feature>
<keyword evidence="17" id="KW-1185">Reference proteome</keyword>
<feature type="compositionally biased region" description="Basic and acidic residues" evidence="13">
    <location>
        <begin position="811"/>
        <end position="831"/>
    </location>
</feature>
<evidence type="ECO:0000256" key="2">
    <source>
        <dbReference type="ARBA" id="ARBA00007193"/>
    </source>
</evidence>
<keyword evidence="6 14" id="KW-1133">Transmembrane helix</keyword>
<feature type="domain" description="CHK kinase-like" evidence="15">
    <location>
        <begin position="142"/>
        <end position="356"/>
    </location>
</feature>
<keyword evidence="7" id="KW-0915">Sodium</keyword>
<sequence>MMDVLTADIITDEDVQLVMERSKQASVKVISYSLKRISDEPIGYLADHFILAVDVEEKCVHTNGQQEECETTSTGTAQQNKSFFVKMLPEKNPKLAEYIAEMNCFEKEIFVYSKLLPELAQHCHGIGNVVANTYLTKQTKMIVFENLKQQGYGMMIERGTGLLNQAHIEMALRTIAKLHAMSLVYEERTGTTLAEVTAKLSGSGTGLLEENVYVNQETYVRSTNIENCIQVMCEVAKRIDKYRNSDQLQHILKRIPLTVRRIYDLAKPSTVFRNVLNHGDLWCNNILFKYETKVNGTKTVQPIDAKLVDFQFSRIAPPAYDVMALIMISTLSGFRDPLLEQWKDLYYNSLASHLAANQLEVEKILPKSKFLESCTHYHLAGLIESCMYFHWPPEPDCYERDDSAEDDFDCKNNSNVFVRASIRGFEKYEQYRTRISDMITQIVDGMAVSWKIIPILTVLEMIATSYGYRILGLFPHPGLSHFKVFHPIMRGLANDGHHVTVSIWWHKKHSSNPEMDPETIGLVESDIAESVKCYIQDKRNRVNGKFRLVSYQVRRLCDEPVGYLGDHYLLDVNLREKMVHYTPEEEEKYAEEEYISFFVKVIPENVPKLADYIKEMGCFRKEILLYKHVIPRLQDVMIGTRPFVPTAYFTKGERMIVFENLKSEGYSIVEHTQHLLDFEHLKVALQAIAKLHASSLILEERAKTPIPKMFAGYLNENAYVDDDDHVRKINLENAIQVLCEMIKKIDKYASSDRLGEILEKVPTVVRKIYDYAKPSTVFRNVLNHGDLWCNNVMFRYEMIPTSVDGGINEEGEGRKTMSDREDQQEADKDTNTDAANNSQLIMGANGERRGRKRSSIKKPNPCEVLNLGNWSAPGAARPSSCILIDFQIARYAPPAYDILSFLTSTTTRAFRERYLEELLDGYYEALQVELDWFHRDVREIFPSGFASYRESCDQYQLAGLIDSVLYRHVTMLPMELVARCREEHRLPGTVGSQSRSAKMDVCLEAWTQCDDYRNFMTDMLSDLVDQYILRQHQSLDMRFMDIVKEYLINSTFHGVKFIADDSYHATERIFWIVCVIISWVGSAFLIDASLEAFQTSAISFVVETSYRDWNTRFPSIVVCEMRNMERIQAIADKLWGEDHDFAMEEVLNEIGYFRGESYHTVNECAGDDMAENCFFDNFTAYADLVRSTCMDTLEDCYWNDKPFDCCRYFQPMETELGLCYAVNSLQTSAKHPVKLNMISNKHTGPGRLTITVLTEAYVYTIGEEEVPNLITPKSDVLLVDHYIAYKRHISIKDIENDPEAKQVSVSQRKCRFPDENNLNVHRYYSYSACSVQCRKDKQLKICNCTSHLMPNTDPYIKCNMSGLICLNDHYEDLTIVIPKWSVGRKGVVCDCLPSCTEVDIGIVHDSRESIFDSDRRYSTIEIQLSALPTERYKRNVVRGRLDLVVSVGGTTGLFVGASLLSFVEIFYYFTIRPYGTRYLANVQQGNIHPGKIVAPYKTENN</sequence>
<keyword evidence="4 12" id="KW-0894">Sodium channel</keyword>
<keyword evidence="10 12" id="KW-0739">Sodium transport</keyword>
<keyword evidence="9 14" id="KW-0472">Membrane</keyword>
<comment type="similarity">
    <text evidence="2 12">Belongs to the amiloride-sensitive sodium channel (TC 1.A.6) family.</text>
</comment>
<organism evidence="16 17">
    <name type="scientific">Anopheles minimus</name>
    <dbReference type="NCBI Taxonomy" id="112268"/>
    <lineage>
        <taxon>Eukaryota</taxon>
        <taxon>Metazoa</taxon>
        <taxon>Ecdysozoa</taxon>
        <taxon>Arthropoda</taxon>
        <taxon>Hexapoda</taxon>
        <taxon>Insecta</taxon>
        <taxon>Pterygota</taxon>
        <taxon>Neoptera</taxon>
        <taxon>Endopterygota</taxon>
        <taxon>Diptera</taxon>
        <taxon>Nematocera</taxon>
        <taxon>Culicoidea</taxon>
        <taxon>Culicidae</taxon>
        <taxon>Anophelinae</taxon>
        <taxon>Anopheles</taxon>
    </lineage>
</organism>
<feature type="region of interest" description="Disordered" evidence="13">
    <location>
        <begin position="805"/>
        <end position="857"/>
    </location>
</feature>
<dbReference type="VEuPathDB" id="VectorBase:AMIN007073"/>
<comment type="subcellular location">
    <subcellularLocation>
        <location evidence="1">Membrane</location>
        <topology evidence="1">Multi-pass membrane protein</topology>
    </subcellularLocation>
</comment>
<evidence type="ECO:0000256" key="4">
    <source>
        <dbReference type="ARBA" id="ARBA00022461"/>
    </source>
</evidence>
<evidence type="ECO:0000256" key="7">
    <source>
        <dbReference type="ARBA" id="ARBA00023053"/>
    </source>
</evidence>
<evidence type="ECO:0000256" key="11">
    <source>
        <dbReference type="ARBA" id="ARBA00023303"/>
    </source>
</evidence>
<evidence type="ECO:0000313" key="17">
    <source>
        <dbReference type="Proteomes" id="UP000075920"/>
    </source>
</evidence>
<dbReference type="PANTHER" id="PTHR11012:SF48">
    <property type="entry name" value="CHK KINASE-LIKE DOMAIN-CONTAINING PROTEIN-RELATED"/>
    <property type="match status" value="1"/>
</dbReference>
<name>A0A182W9P5_9DIPT</name>
<dbReference type="InterPro" id="IPR011009">
    <property type="entry name" value="Kinase-like_dom_sf"/>
</dbReference>
<dbReference type="InterPro" id="IPR004119">
    <property type="entry name" value="EcKL"/>
</dbReference>
<accession>A0A182W9P5</accession>
<evidence type="ECO:0000256" key="1">
    <source>
        <dbReference type="ARBA" id="ARBA00004141"/>
    </source>
</evidence>
<evidence type="ECO:0000256" key="8">
    <source>
        <dbReference type="ARBA" id="ARBA00023065"/>
    </source>
</evidence>
<evidence type="ECO:0000256" key="3">
    <source>
        <dbReference type="ARBA" id="ARBA00022448"/>
    </source>
</evidence>
<evidence type="ECO:0000256" key="12">
    <source>
        <dbReference type="RuleBase" id="RU000679"/>
    </source>
</evidence>
<dbReference type="InterPro" id="IPR015897">
    <property type="entry name" value="CHK_kinase-like"/>
</dbReference>
<keyword evidence="3 12" id="KW-0813">Transport</keyword>
<reference evidence="16" key="2">
    <citation type="submission" date="2020-05" db="UniProtKB">
        <authorList>
            <consortium name="EnsemblMetazoa"/>
        </authorList>
    </citation>
    <scope>IDENTIFICATION</scope>
    <source>
        <strain evidence="16">MINIMUS1</strain>
    </source>
</reference>
<dbReference type="PANTHER" id="PTHR11012">
    <property type="entry name" value="PROTEIN KINASE-LIKE DOMAIN-CONTAINING"/>
    <property type="match status" value="1"/>
</dbReference>
<evidence type="ECO:0000259" key="15">
    <source>
        <dbReference type="SMART" id="SM00587"/>
    </source>
</evidence>
<evidence type="ECO:0000256" key="10">
    <source>
        <dbReference type="ARBA" id="ARBA00023201"/>
    </source>
</evidence>
<evidence type="ECO:0000256" key="5">
    <source>
        <dbReference type="ARBA" id="ARBA00022692"/>
    </source>
</evidence>
<keyword evidence="11 12" id="KW-0407">Ion channel</keyword>
<dbReference type="Proteomes" id="UP000075920">
    <property type="component" value="Unassembled WGS sequence"/>
</dbReference>
<proteinExistence type="inferred from homology"/>
<dbReference type="Gene3D" id="1.10.287.770">
    <property type="entry name" value="YojJ-like"/>
    <property type="match status" value="1"/>
</dbReference>
<dbReference type="InterPro" id="IPR001873">
    <property type="entry name" value="ENaC"/>
</dbReference>
<dbReference type="GO" id="GO:0016020">
    <property type="term" value="C:membrane"/>
    <property type="evidence" value="ECO:0007669"/>
    <property type="project" value="UniProtKB-SubCell"/>
</dbReference>
<dbReference type="FunFam" id="1.10.287.770:FF:000012">
    <property type="entry name" value="Pickpocket 10"/>
    <property type="match status" value="1"/>
</dbReference>
<evidence type="ECO:0000256" key="14">
    <source>
        <dbReference type="SAM" id="Phobius"/>
    </source>
</evidence>
<protein>
    <recommendedName>
        <fullName evidence="15">CHK kinase-like domain-containing protein</fullName>
    </recommendedName>
</protein>
<evidence type="ECO:0000256" key="6">
    <source>
        <dbReference type="ARBA" id="ARBA00022989"/>
    </source>
</evidence>
<keyword evidence="8 12" id="KW-0406">Ion transport</keyword>
<dbReference type="SUPFAM" id="SSF56112">
    <property type="entry name" value="Protein kinase-like (PK-like)"/>
    <property type="match status" value="2"/>
</dbReference>
<dbReference type="Pfam" id="PF02958">
    <property type="entry name" value="EcKL"/>
    <property type="match status" value="3"/>
</dbReference>
<dbReference type="Gene3D" id="3.90.1200.10">
    <property type="match status" value="2"/>
</dbReference>
<dbReference type="STRING" id="112268.A0A182W9P5"/>
<evidence type="ECO:0000313" key="16">
    <source>
        <dbReference type="EnsemblMetazoa" id="AMIN007073-PA"/>
    </source>
</evidence>
<evidence type="ECO:0000256" key="9">
    <source>
        <dbReference type="ARBA" id="ARBA00023136"/>
    </source>
</evidence>
<reference evidence="17" key="1">
    <citation type="submission" date="2013-03" db="EMBL/GenBank/DDBJ databases">
        <title>The Genome Sequence of Anopheles minimus MINIMUS1.</title>
        <authorList>
            <consortium name="The Broad Institute Genomics Platform"/>
            <person name="Neafsey D.E."/>
            <person name="Walton C."/>
            <person name="Walker B."/>
            <person name="Young S.K."/>
            <person name="Zeng Q."/>
            <person name="Gargeya S."/>
            <person name="Fitzgerald M."/>
            <person name="Haas B."/>
            <person name="Abouelleil A."/>
            <person name="Allen A.W."/>
            <person name="Alvarado L."/>
            <person name="Arachchi H.M."/>
            <person name="Berlin A.M."/>
            <person name="Chapman S.B."/>
            <person name="Gainer-Dewar J."/>
            <person name="Goldberg J."/>
            <person name="Griggs A."/>
            <person name="Gujja S."/>
            <person name="Hansen M."/>
            <person name="Howarth C."/>
            <person name="Imamovic A."/>
            <person name="Ireland A."/>
            <person name="Larimer J."/>
            <person name="McCowan C."/>
            <person name="Murphy C."/>
            <person name="Pearson M."/>
            <person name="Poon T.W."/>
            <person name="Priest M."/>
            <person name="Roberts A."/>
            <person name="Saif S."/>
            <person name="Shea T."/>
            <person name="Sisk P."/>
            <person name="Sykes S."/>
            <person name="Wortman J."/>
            <person name="Nusbaum C."/>
            <person name="Birren B."/>
        </authorList>
    </citation>
    <scope>NUCLEOTIDE SEQUENCE [LARGE SCALE GENOMIC DNA]</scope>
    <source>
        <strain evidence="17">MINIMUS1</strain>
    </source>
</reference>
<dbReference type="SMART" id="SM00587">
    <property type="entry name" value="CHK"/>
    <property type="match status" value="2"/>
</dbReference>
<dbReference type="Pfam" id="PF00858">
    <property type="entry name" value="ASC"/>
    <property type="match status" value="1"/>
</dbReference>
<dbReference type="GO" id="GO:0005272">
    <property type="term" value="F:sodium channel activity"/>
    <property type="evidence" value="ECO:0007669"/>
    <property type="project" value="UniProtKB-KW"/>
</dbReference>
<keyword evidence="5 12" id="KW-0812">Transmembrane</keyword>